<dbReference type="GO" id="GO:0047617">
    <property type="term" value="F:fatty acyl-CoA hydrolase activity"/>
    <property type="evidence" value="ECO:0007669"/>
    <property type="project" value="InterPro"/>
</dbReference>
<dbReference type="AlphaFoldDB" id="A0AAW2CF64"/>
<dbReference type="PANTHER" id="PTHR21660">
    <property type="entry name" value="THIOESTERASE SUPERFAMILY MEMBER-RELATED"/>
    <property type="match status" value="1"/>
</dbReference>
<proteinExistence type="predicted"/>
<organism evidence="1 2">
    <name type="scientific">Lithocarpus litseifolius</name>
    <dbReference type="NCBI Taxonomy" id="425828"/>
    <lineage>
        <taxon>Eukaryota</taxon>
        <taxon>Viridiplantae</taxon>
        <taxon>Streptophyta</taxon>
        <taxon>Embryophyta</taxon>
        <taxon>Tracheophyta</taxon>
        <taxon>Spermatophyta</taxon>
        <taxon>Magnoliopsida</taxon>
        <taxon>eudicotyledons</taxon>
        <taxon>Gunneridae</taxon>
        <taxon>Pentapetalae</taxon>
        <taxon>rosids</taxon>
        <taxon>fabids</taxon>
        <taxon>Fagales</taxon>
        <taxon>Fagaceae</taxon>
        <taxon>Lithocarpus</taxon>
    </lineage>
</organism>
<name>A0AAW2CF64_9ROSI</name>
<keyword evidence="2" id="KW-1185">Reference proteome</keyword>
<dbReference type="EMBL" id="JAZDWU010000007">
    <property type="protein sequence ID" value="KAK9996856.1"/>
    <property type="molecule type" value="Genomic_DNA"/>
</dbReference>
<sequence>MDFESVRRYLEKGGNEDEDKNASTINGLPLRFFERFIMQDLRVNVIEPSRLILYLQSPTTFTVTTTLVDLVGSAVIFSVGAPATGVSVEINVSYLDAAYADHLRLPKSSDLQEASEVTPILIFYTLIGVRTSGLVIALIDDSSEEEEEEMALNRRKGLKDFLADKAKGSTQKDTKGS</sequence>
<evidence type="ECO:0000313" key="2">
    <source>
        <dbReference type="Proteomes" id="UP001459277"/>
    </source>
</evidence>
<dbReference type="Gene3D" id="3.10.129.10">
    <property type="entry name" value="Hotdog Thioesterase"/>
    <property type="match status" value="1"/>
</dbReference>
<protein>
    <submittedName>
        <fullName evidence="1">Uncharacterized protein</fullName>
    </submittedName>
</protein>
<comment type="caution">
    <text evidence="1">The sequence shown here is derived from an EMBL/GenBank/DDBJ whole genome shotgun (WGS) entry which is preliminary data.</text>
</comment>
<evidence type="ECO:0000313" key="1">
    <source>
        <dbReference type="EMBL" id="KAK9996856.1"/>
    </source>
</evidence>
<dbReference type="InterPro" id="IPR039298">
    <property type="entry name" value="ACOT13"/>
</dbReference>
<dbReference type="PANTHER" id="PTHR21660:SF47">
    <property type="entry name" value="F19P19.27 PROTEIN"/>
    <property type="match status" value="1"/>
</dbReference>
<reference evidence="1 2" key="1">
    <citation type="submission" date="2024-01" db="EMBL/GenBank/DDBJ databases">
        <title>A telomere-to-telomere, gap-free genome of sweet tea (Lithocarpus litseifolius).</title>
        <authorList>
            <person name="Zhou J."/>
        </authorList>
    </citation>
    <scope>NUCLEOTIDE SEQUENCE [LARGE SCALE GENOMIC DNA]</scope>
    <source>
        <strain evidence="1">Zhou-2022a</strain>
        <tissue evidence="1">Leaf</tissue>
    </source>
</reference>
<dbReference type="Proteomes" id="UP001459277">
    <property type="component" value="Unassembled WGS sequence"/>
</dbReference>
<accession>A0AAW2CF64</accession>
<gene>
    <name evidence="1" type="ORF">SO802_021542</name>
</gene>